<gene>
    <name evidence="2" type="ORF">SAY87_031294</name>
</gene>
<name>A0AAN7QKP9_9MYRT</name>
<reference evidence="2 3" key="1">
    <citation type="journal article" date="2023" name="Hortic Res">
        <title>Pangenome of water caltrop reveals structural variations and asymmetric subgenome divergence after allopolyploidization.</title>
        <authorList>
            <person name="Zhang X."/>
            <person name="Chen Y."/>
            <person name="Wang L."/>
            <person name="Yuan Y."/>
            <person name="Fang M."/>
            <person name="Shi L."/>
            <person name="Lu R."/>
            <person name="Comes H.P."/>
            <person name="Ma Y."/>
            <person name="Chen Y."/>
            <person name="Huang G."/>
            <person name="Zhou Y."/>
            <person name="Zheng Z."/>
            <person name="Qiu Y."/>
        </authorList>
    </citation>
    <scope>NUCLEOTIDE SEQUENCE [LARGE SCALE GENOMIC DNA]</scope>
    <source>
        <tissue evidence="2">Roots</tissue>
    </source>
</reference>
<proteinExistence type="predicted"/>
<keyword evidence="1" id="KW-0812">Transmembrane</keyword>
<sequence length="114" mass="13019">MAGSLLKPALACVAEVVDQNISCLSIISYFYFPLKFYIYISLMLVSNFLFFTLCLALLFLEILPKCFRFSPVLHSTRAYHRTEQLYLKRKTVACAVIEGRSSTFPTCLPLSMCR</sequence>
<evidence type="ECO:0000313" key="2">
    <source>
        <dbReference type="EMBL" id="KAK4770762.1"/>
    </source>
</evidence>
<organism evidence="2 3">
    <name type="scientific">Trapa incisa</name>
    <dbReference type="NCBI Taxonomy" id="236973"/>
    <lineage>
        <taxon>Eukaryota</taxon>
        <taxon>Viridiplantae</taxon>
        <taxon>Streptophyta</taxon>
        <taxon>Embryophyta</taxon>
        <taxon>Tracheophyta</taxon>
        <taxon>Spermatophyta</taxon>
        <taxon>Magnoliopsida</taxon>
        <taxon>eudicotyledons</taxon>
        <taxon>Gunneridae</taxon>
        <taxon>Pentapetalae</taxon>
        <taxon>rosids</taxon>
        <taxon>malvids</taxon>
        <taxon>Myrtales</taxon>
        <taxon>Lythraceae</taxon>
        <taxon>Trapa</taxon>
    </lineage>
</organism>
<keyword evidence="1" id="KW-1133">Transmembrane helix</keyword>
<protein>
    <submittedName>
        <fullName evidence="2">Uncharacterized protein</fullName>
    </submittedName>
</protein>
<accession>A0AAN7QKP9</accession>
<dbReference type="Proteomes" id="UP001345219">
    <property type="component" value="Chromosome 24"/>
</dbReference>
<comment type="caution">
    <text evidence="2">The sequence shown here is derived from an EMBL/GenBank/DDBJ whole genome shotgun (WGS) entry which is preliminary data.</text>
</comment>
<evidence type="ECO:0000256" key="1">
    <source>
        <dbReference type="SAM" id="Phobius"/>
    </source>
</evidence>
<keyword evidence="1" id="KW-0472">Membrane</keyword>
<dbReference type="AlphaFoldDB" id="A0AAN7QKP9"/>
<evidence type="ECO:0000313" key="3">
    <source>
        <dbReference type="Proteomes" id="UP001345219"/>
    </source>
</evidence>
<keyword evidence="3" id="KW-1185">Reference proteome</keyword>
<feature type="transmembrane region" description="Helical" evidence="1">
    <location>
        <begin position="36"/>
        <end position="60"/>
    </location>
</feature>
<dbReference type="EMBL" id="JAXIOK010000005">
    <property type="protein sequence ID" value="KAK4770762.1"/>
    <property type="molecule type" value="Genomic_DNA"/>
</dbReference>